<keyword evidence="3" id="KW-1185">Reference proteome</keyword>
<dbReference type="Pfam" id="PF00581">
    <property type="entry name" value="Rhodanese"/>
    <property type="match status" value="1"/>
</dbReference>
<dbReference type="InterPro" id="IPR036873">
    <property type="entry name" value="Rhodanese-like_dom_sf"/>
</dbReference>
<name>A0A4R3L4Q4_9BACL</name>
<evidence type="ECO:0000313" key="3">
    <source>
        <dbReference type="Proteomes" id="UP000294937"/>
    </source>
</evidence>
<dbReference type="PROSITE" id="PS50206">
    <property type="entry name" value="RHODANESE_3"/>
    <property type="match status" value="1"/>
</dbReference>
<dbReference type="PANTHER" id="PTHR43031:SF1">
    <property type="entry name" value="PYRIDINE NUCLEOTIDE-DISULPHIDE OXIDOREDUCTASE"/>
    <property type="match status" value="1"/>
</dbReference>
<dbReference type="PANTHER" id="PTHR43031">
    <property type="entry name" value="FAD-DEPENDENT OXIDOREDUCTASE"/>
    <property type="match status" value="1"/>
</dbReference>
<dbReference type="PROSITE" id="PS01148">
    <property type="entry name" value="UPF0033"/>
    <property type="match status" value="1"/>
</dbReference>
<dbReference type="GO" id="GO:0004792">
    <property type="term" value="F:thiosulfate-cyanide sulfurtransferase activity"/>
    <property type="evidence" value="ECO:0007669"/>
    <property type="project" value="InterPro"/>
</dbReference>
<evidence type="ECO:0000259" key="1">
    <source>
        <dbReference type="PROSITE" id="PS50206"/>
    </source>
</evidence>
<dbReference type="SMART" id="SM00450">
    <property type="entry name" value="RHOD"/>
    <property type="match status" value="1"/>
</dbReference>
<dbReference type="OrthoDB" id="9796234at2"/>
<dbReference type="InterPro" id="IPR050229">
    <property type="entry name" value="GlpE_sulfurtransferase"/>
</dbReference>
<dbReference type="SUPFAM" id="SSF64307">
    <property type="entry name" value="SirA-like"/>
    <property type="match status" value="1"/>
</dbReference>
<dbReference type="InterPro" id="IPR036868">
    <property type="entry name" value="TusA-like_sf"/>
</dbReference>
<gene>
    <name evidence="2" type="ORF">EDD58_105179</name>
</gene>
<dbReference type="InterPro" id="IPR001455">
    <property type="entry name" value="TusA-like"/>
</dbReference>
<dbReference type="Proteomes" id="UP000294937">
    <property type="component" value="Unassembled WGS sequence"/>
</dbReference>
<dbReference type="SUPFAM" id="SSF52821">
    <property type="entry name" value="Rhodanese/Cell cycle control phosphatase"/>
    <property type="match status" value="1"/>
</dbReference>
<dbReference type="Pfam" id="PF01206">
    <property type="entry name" value="TusA"/>
    <property type="match status" value="1"/>
</dbReference>
<dbReference type="InterPro" id="IPR001307">
    <property type="entry name" value="Thiosulphate_STrfase_CS"/>
</dbReference>
<sequence>MSIKVDLQVDAKGLSCPMPIVRTKKAMDQLQAGQVLELLATDPGSYADIQGWAKSTGHHYLGTQQEGDVLKHYLRKANDVEGKEIKFPHTISPEELNAKLEKNEGVILDVREPAEYAFGHIPGAISIPYGELEKRMGELNPDEDIYVVCRTGNRSDLASQLLSEKGFKTVKNVTSGMEDWKGPIEKD</sequence>
<feature type="domain" description="Rhodanese" evidence="1">
    <location>
        <begin position="101"/>
        <end position="186"/>
    </location>
</feature>
<protein>
    <submittedName>
        <fullName evidence="2">Rhodanese-related sulfurtransferase</fullName>
    </submittedName>
</protein>
<dbReference type="Gene3D" id="3.40.250.10">
    <property type="entry name" value="Rhodanese-like domain"/>
    <property type="match status" value="1"/>
</dbReference>
<organism evidence="2 3">
    <name type="scientific">Hazenella coriacea</name>
    <dbReference type="NCBI Taxonomy" id="1179467"/>
    <lineage>
        <taxon>Bacteria</taxon>
        <taxon>Bacillati</taxon>
        <taxon>Bacillota</taxon>
        <taxon>Bacilli</taxon>
        <taxon>Bacillales</taxon>
        <taxon>Thermoactinomycetaceae</taxon>
        <taxon>Hazenella</taxon>
    </lineage>
</organism>
<dbReference type="CDD" id="cd00158">
    <property type="entry name" value="RHOD"/>
    <property type="match status" value="1"/>
</dbReference>
<reference evidence="2 3" key="1">
    <citation type="submission" date="2019-03" db="EMBL/GenBank/DDBJ databases">
        <title>Genomic Encyclopedia of Type Strains, Phase IV (KMG-IV): sequencing the most valuable type-strain genomes for metagenomic binning, comparative biology and taxonomic classification.</title>
        <authorList>
            <person name="Goeker M."/>
        </authorList>
    </citation>
    <scope>NUCLEOTIDE SEQUENCE [LARGE SCALE GENOMIC DNA]</scope>
    <source>
        <strain evidence="2 3">DSM 45707</strain>
    </source>
</reference>
<proteinExistence type="predicted"/>
<keyword evidence="2" id="KW-0808">Transferase</keyword>
<dbReference type="PROSITE" id="PS00380">
    <property type="entry name" value="RHODANESE_1"/>
    <property type="match status" value="1"/>
</dbReference>
<dbReference type="AlphaFoldDB" id="A0A4R3L4Q4"/>
<dbReference type="InterPro" id="IPR001763">
    <property type="entry name" value="Rhodanese-like_dom"/>
</dbReference>
<comment type="caution">
    <text evidence="2">The sequence shown here is derived from an EMBL/GenBank/DDBJ whole genome shotgun (WGS) entry which is preliminary data.</text>
</comment>
<dbReference type="EMBL" id="SMAG01000005">
    <property type="protein sequence ID" value="TCS93968.1"/>
    <property type="molecule type" value="Genomic_DNA"/>
</dbReference>
<dbReference type="Gene3D" id="3.30.110.40">
    <property type="entry name" value="TusA-like domain"/>
    <property type="match status" value="1"/>
</dbReference>
<accession>A0A4R3L4Q4</accession>
<dbReference type="RefSeq" id="WP_131925378.1">
    <property type="nucleotide sequence ID" value="NZ_SMAG01000005.1"/>
</dbReference>
<dbReference type="CDD" id="cd00291">
    <property type="entry name" value="SirA_YedF_YeeD"/>
    <property type="match status" value="1"/>
</dbReference>
<evidence type="ECO:0000313" key="2">
    <source>
        <dbReference type="EMBL" id="TCS93968.1"/>
    </source>
</evidence>